<keyword evidence="2" id="KW-0732">Signal</keyword>
<gene>
    <name evidence="4" type="ORF">ASIM_LOCUS13982</name>
</gene>
<dbReference type="SUPFAM" id="SSF52833">
    <property type="entry name" value="Thioredoxin-like"/>
    <property type="match status" value="1"/>
</dbReference>
<dbReference type="PANTHER" id="PTHR14684:SF2">
    <property type="entry name" value="THIOREDOXIN DOMAIN-CONTAINING PROTEIN 15"/>
    <property type="match status" value="1"/>
</dbReference>
<dbReference type="PANTHER" id="PTHR14684">
    <property type="entry name" value="THIOREDOXIN DOMAIN-CONTAINING PROTEIN 15"/>
    <property type="match status" value="1"/>
</dbReference>
<dbReference type="InterPro" id="IPR036249">
    <property type="entry name" value="Thioredoxin-like_sf"/>
</dbReference>
<feature type="domain" description="Thioredoxin" evidence="3">
    <location>
        <begin position="132"/>
        <end position="201"/>
    </location>
</feature>
<accession>A0A0M3K142</accession>
<evidence type="ECO:0000259" key="3">
    <source>
        <dbReference type="Pfam" id="PF00085"/>
    </source>
</evidence>
<evidence type="ECO:0000313" key="5">
    <source>
        <dbReference type="Proteomes" id="UP000267096"/>
    </source>
</evidence>
<dbReference type="GO" id="GO:0060271">
    <property type="term" value="P:cilium assembly"/>
    <property type="evidence" value="ECO:0007669"/>
    <property type="project" value="TreeGrafter"/>
</dbReference>
<keyword evidence="5" id="KW-1185">Reference proteome</keyword>
<dbReference type="OrthoDB" id="1899781at2759"/>
<dbReference type="WBParaSite" id="ASIM_0001457201-mRNA-1">
    <property type="protein sequence ID" value="ASIM_0001457201-mRNA-1"/>
    <property type="gene ID" value="ASIM_0001457201"/>
</dbReference>
<evidence type="ECO:0000256" key="2">
    <source>
        <dbReference type="SAM" id="SignalP"/>
    </source>
</evidence>
<name>A0A0M3K142_ANISI</name>
<protein>
    <submittedName>
        <fullName evidence="6">Thioredoxin domain-containing protein</fullName>
    </submittedName>
</protein>
<reference evidence="4 5" key="2">
    <citation type="submission" date="2018-11" db="EMBL/GenBank/DDBJ databases">
        <authorList>
            <consortium name="Pathogen Informatics"/>
        </authorList>
    </citation>
    <scope>NUCLEOTIDE SEQUENCE [LARGE SCALE GENOMIC DNA]</scope>
</reference>
<feature type="transmembrane region" description="Helical" evidence="1">
    <location>
        <begin position="246"/>
        <end position="265"/>
    </location>
</feature>
<sequence length="286" mass="32758">MDCFTWLYLLIWLVLVLKADDDGDDDRNIHRELNLPSNATSGSEQIDALTHSFVSEQCDYPQDAFYMLINKQCPAAPPLCIIDKPFDFISDLKIRCSTARQQHNTTVEIMKSAELMHLISAMNDNIDLPLCMLTVFYAPDCIFSVRMAPFLHAVPRVYPQLRVVASDASEYSRLHSRYGISGTPTIMLWLDGMAVARMDDEPFSLRAFEEFIEKWTDLEGVRSVEINAADLEGPLPCALPKEQVDWYTWLSFISMILSVSYFFAVSKYGRSFWEIVRNNYMEANEA</sequence>
<evidence type="ECO:0000313" key="6">
    <source>
        <dbReference type="WBParaSite" id="ASIM_0001457201-mRNA-1"/>
    </source>
</evidence>
<dbReference type="AlphaFoldDB" id="A0A0M3K142"/>
<dbReference type="InterPro" id="IPR013766">
    <property type="entry name" value="Thioredoxin_domain"/>
</dbReference>
<dbReference type="EMBL" id="UYRR01031570">
    <property type="protein sequence ID" value="VDK51100.1"/>
    <property type="molecule type" value="Genomic_DNA"/>
</dbReference>
<evidence type="ECO:0000313" key="4">
    <source>
        <dbReference type="EMBL" id="VDK51100.1"/>
    </source>
</evidence>
<dbReference type="Gene3D" id="3.40.30.10">
    <property type="entry name" value="Glutaredoxin"/>
    <property type="match status" value="1"/>
</dbReference>
<dbReference type="GO" id="GO:0005929">
    <property type="term" value="C:cilium"/>
    <property type="evidence" value="ECO:0007669"/>
    <property type="project" value="TreeGrafter"/>
</dbReference>
<dbReference type="Proteomes" id="UP000267096">
    <property type="component" value="Unassembled WGS sequence"/>
</dbReference>
<keyword evidence="1" id="KW-0812">Transmembrane</keyword>
<dbReference type="InterPro" id="IPR042418">
    <property type="entry name" value="TXNDC15"/>
</dbReference>
<evidence type="ECO:0000256" key="1">
    <source>
        <dbReference type="SAM" id="Phobius"/>
    </source>
</evidence>
<feature type="signal peptide" evidence="2">
    <location>
        <begin position="1"/>
        <end position="19"/>
    </location>
</feature>
<dbReference type="Pfam" id="PF00085">
    <property type="entry name" value="Thioredoxin"/>
    <property type="match status" value="1"/>
</dbReference>
<feature type="chain" id="PRO_5043121174" evidence="2">
    <location>
        <begin position="20"/>
        <end position="286"/>
    </location>
</feature>
<keyword evidence="1" id="KW-0472">Membrane</keyword>
<proteinExistence type="predicted"/>
<keyword evidence="1" id="KW-1133">Transmembrane helix</keyword>
<reference evidence="6" key="1">
    <citation type="submission" date="2017-02" db="UniProtKB">
        <authorList>
            <consortium name="WormBaseParasite"/>
        </authorList>
    </citation>
    <scope>IDENTIFICATION</scope>
</reference>
<organism evidence="6">
    <name type="scientific">Anisakis simplex</name>
    <name type="common">Herring worm</name>
    <dbReference type="NCBI Taxonomy" id="6269"/>
    <lineage>
        <taxon>Eukaryota</taxon>
        <taxon>Metazoa</taxon>
        <taxon>Ecdysozoa</taxon>
        <taxon>Nematoda</taxon>
        <taxon>Chromadorea</taxon>
        <taxon>Rhabditida</taxon>
        <taxon>Spirurina</taxon>
        <taxon>Ascaridomorpha</taxon>
        <taxon>Ascaridoidea</taxon>
        <taxon>Anisakidae</taxon>
        <taxon>Anisakis</taxon>
        <taxon>Anisakis simplex complex</taxon>
    </lineage>
</organism>